<proteinExistence type="predicted"/>
<keyword evidence="2" id="KW-1185">Reference proteome</keyword>
<dbReference type="EMBL" id="CP091244">
    <property type="protein sequence ID" value="UJS23867.1"/>
    <property type="molecule type" value="Genomic_DNA"/>
</dbReference>
<gene>
    <name evidence="1" type="primary">cas7u</name>
    <name evidence="1" type="ORF">L2Y54_18295</name>
</gene>
<name>A0ABY3SWJ9_9GAMM</name>
<organism evidence="1 2">
    <name type="scientific">Thiothrix winogradskyi</name>
    <dbReference type="NCBI Taxonomy" id="96472"/>
    <lineage>
        <taxon>Bacteria</taxon>
        <taxon>Pseudomonadati</taxon>
        <taxon>Pseudomonadota</taxon>
        <taxon>Gammaproteobacteria</taxon>
        <taxon>Thiotrichales</taxon>
        <taxon>Thiotrichaceae</taxon>
        <taxon>Thiothrix</taxon>
    </lineage>
</organism>
<sequence>MSQYASNLSTLLDGSVAALVVQEGLRPISGNVIFPPTYAGEKSGDKSRYNLNATRHGTLTTLDSIPSQANRIEPLFMRDPYAKLVPQVTVKAGTHTANLLEMGHRLADAAIRFTPLGAVINQAFEDYRLRGNASTLAKLGPTSLIFGVWDSRNTHTKVPRLLNAEITATDVEPLQKLSQFTPTFEYTDIGIDEKEQKKAAEVGLAHVPNAGLGGVVVHGTIQRTVTLNLAGLRAFRGETDAQTQALQNYLLGLALLATYAPVDYNLRQGCHLVRNAEQGCSTRLIRQDGTEETLTLDINSIMAFANQAATAFGVGENRELAFDTKQVKDAIKKASGKGNE</sequence>
<protein>
    <submittedName>
        <fullName evidence="1">Type I-U CRISPR-associated RAMP protein Csb1/Cas7u</fullName>
    </submittedName>
</protein>
<dbReference type="RefSeq" id="WP_236498093.1">
    <property type="nucleotide sequence ID" value="NZ_CP091244.1"/>
</dbReference>
<dbReference type="InterPro" id="IPR013403">
    <property type="entry name" value="CRISPR-assoc_prot_Csb1/Cas7u"/>
</dbReference>
<evidence type="ECO:0000313" key="1">
    <source>
        <dbReference type="EMBL" id="UJS23867.1"/>
    </source>
</evidence>
<evidence type="ECO:0000313" key="2">
    <source>
        <dbReference type="Proteomes" id="UP001054801"/>
    </source>
</evidence>
<dbReference type="NCBIfam" id="TIGR02570">
    <property type="entry name" value="cas7_GSU0053"/>
    <property type="match status" value="1"/>
</dbReference>
<reference evidence="1" key="1">
    <citation type="journal article" date="2022" name="Microorganisms">
        <title>Two New Species of Filamentous Sulfur Bacteria of the Genus Thiothrix, Thiothrix winogradskyi sp. nov. and 'Candidatus Thiothrix sulfatifontis' sp. nov.</title>
        <authorList>
            <person name="Ravin N.V."/>
            <person name="Rossetti S."/>
            <person name="Beletsky A.V."/>
            <person name="Kadnikov V.V."/>
            <person name="Rudenko T.S."/>
            <person name="Smolyakov D.D."/>
            <person name="Moskvitina M.I."/>
            <person name="Gureeva M.V."/>
            <person name="Mardanov A.V."/>
            <person name="Grabovich M.Y."/>
        </authorList>
    </citation>
    <scope>NUCLEOTIDE SEQUENCE</scope>
    <source>
        <strain evidence="1">CT3</strain>
    </source>
</reference>
<accession>A0ABY3SWJ9</accession>
<dbReference type="Pfam" id="PF09617">
    <property type="entry name" value="Cas_GSU0053"/>
    <property type="match status" value="1"/>
</dbReference>
<dbReference type="Proteomes" id="UP001054801">
    <property type="component" value="Chromosome"/>
</dbReference>